<dbReference type="GO" id="GO:0006338">
    <property type="term" value="P:chromatin remodeling"/>
    <property type="evidence" value="ECO:0007669"/>
    <property type="project" value="TreeGrafter"/>
</dbReference>
<evidence type="ECO:0000313" key="5">
    <source>
        <dbReference type="Ensembl" id="ENSCCRP00000106327.1"/>
    </source>
</evidence>
<dbReference type="Proteomes" id="UP001108240">
    <property type="component" value="Unplaced"/>
</dbReference>
<reference evidence="5" key="2">
    <citation type="submission" date="2025-09" db="UniProtKB">
        <authorList>
            <consortium name="Ensembl"/>
        </authorList>
    </citation>
    <scope>IDENTIFICATION</scope>
</reference>
<dbReference type="GeneTree" id="ENSGT00940000161418"/>
<dbReference type="InterPro" id="IPR036824">
    <property type="entry name" value="Nucleoplasmin_core_dom_sf"/>
</dbReference>
<protein>
    <submittedName>
        <fullName evidence="5">Nucleophosmin/nucleoplasmin, 2a</fullName>
    </submittedName>
</protein>
<keyword evidence="6" id="KW-1185">Reference proteome</keyword>
<dbReference type="PANTHER" id="PTHR22747:SF39">
    <property type="entry name" value="NUCLEOPLASMIN CORE DOMAIN-CONTAINING PROTEIN"/>
    <property type="match status" value="1"/>
</dbReference>
<comment type="similarity">
    <text evidence="2">Belongs to the nucleoplasmin family.</text>
</comment>
<keyword evidence="3" id="KW-0539">Nucleus</keyword>
<dbReference type="SUPFAM" id="SSF69203">
    <property type="entry name" value="Nucleoplasmin-like core domain"/>
    <property type="match status" value="1"/>
</dbReference>
<dbReference type="PANTHER" id="PTHR22747">
    <property type="entry name" value="NUCLEOPLASMIN"/>
    <property type="match status" value="1"/>
</dbReference>
<name>A0A9J7XFB3_CYPCA</name>
<dbReference type="GO" id="GO:0005730">
    <property type="term" value="C:nucleolus"/>
    <property type="evidence" value="ECO:0007669"/>
    <property type="project" value="TreeGrafter"/>
</dbReference>
<evidence type="ECO:0000259" key="4">
    <source>
        <dbReference type="Pfam" id="PF03066"/>
    </source>
</evidence>
<evidence type="ECO:0000256" key="3">
    <source>
        <dbReference type="ARBA" id="ARBA00023242"/>
    </source>
</evidence>
<evidence type="ECO:0000313" key="6">
    <source>
        <dbReference type="Proteomes" id="UP001108240"/>
    </source>
</evidence>
<dbReference type="Gene3D" id="2.60.120.340">
    <property type="entry name" value="Nucleoplasmin core domain"/>
    <property type="match status" value="1"/>
</dbReference>
<proteinExistence type="inferred from homology"/>
<evidence type="ECO:0000256" key="2">
    <source>
        <dbReference type="ARBA" id="ARBA00010744"/>
    </source>
</evidence>
<dbReference type="Pfam" id="PF03066">
    <property type="entry name" value="Nucleoplasmin"/>
    <property type="match status" value="1"/>
</dbReference>
<dbReference type="GO" id="GO:0042393">
    <property type="term" value="F:histone binding"/>
    <property type="evidence" value="ECO:0007669"/>
    <property type="project" value="TreeGrafter"/>
</dbReference>
<evidence type="ECO:0000256" key="1">
    <source>
        <dbReference type="ARBA" id="ARBA00004123"/>
    </source>
</evidence>
<dbReference type="AlphaFoldDB" id="A0A9J7XFB3"/>
<reference evidence="5" key="1">
    <citation type="submission" date="2025-08" db="UniProtKB">
        <authorList>
            <consortium name="Ensembl"/>
        </authorList>
    </citation>
    <scope>IDENTIFICATION</scope>
</reference>
<dbReference type="InterPro" id="IPR024057">
    <property type="entry name" value="Nucleoplasmin_core_dom"/>
</dbReference>
<sequence length="206" mass="22770">MKRVTRSGKTPEVHHQPIQFISYLCVQCFSSLFTGVRPCEWHSLYYCSILAAAIMFSEMKSYFIENDSVDSISLSELSSSSSVSDRACVHWGCVLSGSETTAVFQAENDLLENQFFIKTICLSEEAGDEMHIVAVCDGVGASKPLPIATLRHCMPMISFPGLELIPPVTFKLCSGKGPVFISAQHITLNPIEMTEGEEEEEDDEDD</sequence>
<feature type="domain" description="Nucleoplasmin core" evidence="4">
    <location>
        <begin position="91"/>
        <end position="186"/>
    </location>
</feature>
<accession>A0A9J7XFB3</accession>
<comment type="subcellular location">
    <subcellularLocation>
        <location evidence="1">Nucleus</location>
    </subcellularLocation>
</comment>
<dbReference type="Ensembl" id="ENSCCRT00000168114.1">
    <property type="protein sequence ID" value="ENSCCRP00000106327.1"/>
    <property type="gene ID" value="ENSCCRG00000001828.2"/>
</dbReference>
<dbReference type="GO" id="GO:0005737">
    <property type="term" value="C:cytoplasm"/>
    <property type="evidence" value="ECO:0007669"/>
    <property type="project" value="TreeGrafter"/>
</dbReference>
<organism evidence="5 6">
    <name type="scientific">Cyprinus carpio carpio</name>
    <dbReference type="NCBI Taxonomy" id="630221"/>
    <lineage>
        <taxon>Eukaryota</taxon>
        <taxon>Metazoa</taxon>
        <taxon>Chordata</taxon>
        <taxon>Craniata</taxon>
        <taxon>Vertebrata</taxon>
        <taxon>Euteleostomi</taxon>
        <taxon>Actinopterygii</taxon>
        <taxon>Neopterygii</taxon>
        <taxon>Teleostei</taxon>
        <taxon>Ostariophysi</taxon>
        <taxon>Cypriniformes</taxon>
        <taxon>Cyprinidae</taxon>
        <taxon>Cyprininae</taxon>
        <taxon>Cyprinus</taxon>
    </lineage>
</organism>
<dbReference type="InterPro" id="IPR004301">
    <property type="entry name" value="Nucleoplasmin"/>
</dbReference>
<dbReference type="GO" id="GO:0003682">
    <property type="term" value="F:chromatin binding"/>
    <property type="evidence" value="ECO:0007669"/>
    <property type="project" value="TreeGrafter"/>
</dbReference>
<dbReference type="GO" id="GO:0003723">
    <property type="term" value="F:RNA binding"/>
    <property type="evidence" value="ECO:0007669"/>
    <property type="project" value="TreeGrafter"/>
</dbReference>
<dbReference type="GO" id="GO:0005654">
    <property type="term" value="C:nucleoplasm"/>
    <property type="evidence" value="ECO:0007669"/>
    <property type="project" value="TreeGrafter"/>
</dbReference>